<feature type="compositionally biased region" description="Basic residues" evidence="2">
    <location>
        <begin position="349"/>
        <end position="360"/>
    </location>
</feature>
<evidence type="ECO:0000313" key="3">
    <source>
        <dbReference type="Proteomes" id="UP000515151"/>
    </source>
</evidence>
<dbReference type="InterPro" id="IPR040265">
    <property type="entry name" value="CHUP1/IPGA1-like"/>
</dbReference>
<evidence type="ECO:0000256" key="2">
    <source>
        <dbReference type="SAM" id="MobiDB-lite"/>
    </source>
</evidence>
<feature type="compositionally biased region" description="Pro residues" evidence="2">
    <location>
        <begin position="303"/>
        <end position="322"/>
    </location>
</feature>
<evidence type="ECO:0000256" key="1">
    <source>
        <dbReference type="ARBA" id="ARBA00023054"/>
    </source>
</evidence>
<evidence type="ECO:0000313" key="4">
    <source>
        <dbReference type="RefSeq" id="XP_031389730.1"/>
    </source>
</evidence>
<dbReference type="RefSeq" id="XP_031389731.1">
    <property type="nucleotide sequence ID" value="XM_031533871.1"/>
</dbReference>
<dbReference type="OrthoDB" id="2020598at2759"/>
<feature type="compositionally biased region" description="Pro residues" evidence="2">
    <location>
        <begin position="279"/>
        <end position="290"/>
    </location>
</feature>
<proteinExistence type="predicted"/>
<feature type="compositionally biased region" description="Pro residues" evidence="2">
    <location>
        <begin position="162"/>
        <end position="173"/>
    </location>
</feature>
<reference evidence="4 5" key="2">
    <citation type="submission" date="2025-04" db="UniProtKB">
        <authorList>
            <consortium name="RefSeq"/>
        </authorList>
    </citation>
    <scope>IDENTIFICATION</scope>
    <source>
        <tissue evidence="4 5">Leaf</tissue>
    </source>
</reference>
<dbReference type="GeneID" id="116202347"/>
<feature type="compositionally biased region" description="Polar residues" evidence="2">
    <location>
        <begin position="151"/>
        <end position="161"/>
    </location>
</feature>
<reference evidence="3" key="1">
    <citation type="journal article" date="2020" name="Plant Biotechnol. J.">
        <title>The pomegranate (Punica granatum L.) draft genome dissects genetic divergence between soft- and hard-seeded cultivars.</title>
        <authorList>
            <person name="Luo X."/>
            <person name="Li H."/>
            <person name="Wu Z."/>
            <person name="Yao W."/>
            <person name="Zhao P."/>
            <person name="Cao D."/>
            <person name="Yu H."/>
            <person name="Li K."/>
            <person name="Poudel K."/>
            <person name="Zhao D."/>
            <person name="Zhang F."/>
            <person name="Xia X."/>
            <person name="Chen L."/>
            <person name="Wang Q."/>
            <person name="Jing D."/>
            <person name="Cao S."/>
        </authorList>
    </citation>
    <scope>NUCLEOTIDE SEQUENCE [LARGE SCALE GENOMIC DNA]</scope>
</reference>
<feature type="compositionally biased region" description="Polar residues" evidence="2">
    <location>
        <begin position="293"/>
        <end position="302"/>
    </location>
</feature>
<dbReference type="PANTHER" id="PTHR31342:SF16">
    <property type="entry name" value="TALIN_MIDDLE DOMAIN-CONTAINING PROTEIN"/>
    <property type="match status" value="1"/>
</dbReference>
<dbReference type="SUPFAM" id="SSF101447">
    <property type="entry name" value="Formin homology 2 domain (FH2 domain)"/>
    <property type="match status" value="1"/>
</dbReference>
<dbReference type="Proteomes" id="UP000515151">
    <property type="component" value="Chromosome 4"/>
</dbReference>
<feature type="region of interest" description="Disordered" evidence="2">
    <location>
        <begin position="110"/>
        <end position="360"/>
    </location>
</feature>
<dbReference type="AlphaFoldDB" id="A0A6P8D861"/>
<feature type="compositionally biased region" description="Pro residues" evidence="2">
    <location>
        <begin position="136"/>
        <end position="147"/>
    </location>
</feature>
<dbReference type="RefSeq" id="XP_031389730.1">
    <property type="nucleotide sequence ID" value="XM_031533870.1"/>
</dbReference>
<organism evidence="3 5">
    <name type="scientific">Punica granatum</name>
    <name type="common">Pomegranate</name>
    <dbReference type="NCBI Taxonomy" id="22663"/>
    <lineage>
        <taxon>Eukaryota</taxon>
        <taxon>Viridiplantae</taxon>
        <taxon>Streptophyta</taxon>
        <taxon>Embryophyta</taxon>
        <taxon>Tracheophyta</taxon>
        <taxon>Spermatophyta</taxon>
        <taxon>Magnoliopsida</taxon>
        <taxon>eudicotyledons</taxon>
        <taxon>Gunneridae</taxon>
        <taxon>Pentapetalae</taxon>
        <taxon>rosids</taxon>
        <taxon>malvids</taxon>
        <taxon>Myrtales</taxon>
        <taxon>Lythraceae</taxon>
        <taxon>Punica</taxon>
    </lineage>
</organism>
<feature type="compositionally biased region" description="Pro residues" evidence="2">
    <location>
        <begin position="219"/>
        <end position="271"/>
    </location>
</feature>
<keyword evidence="3" id="KW-1185">Reference proteome</keyword>
<feature type="compositionally biased region" description="Pro residues" evidence="2">
    <location>
        <begin position="183"/>
        <end position="212"/>
    </location>
</feature>
<dbReference type="PRINTS" id="PR01217">
    <property type="entry name" value="PRICHEXTENSN"/>
</dbReference>
<dbReference type="PANTHER" id="PTHR31342">
    <property type="entry name" value="PROTEIN CHUP1, CHLOROPLASTIC"/>
    <property type="match status" value="1"/>
</dbReference>
<keyword evidence="1" id="KW-0175">Coiled coil</keyword>
<gene>
    <name evidence="4 5" type="primary">LOC116202347</name>
</gene>
<protein>
    <submittedName>
        <fullName evidence="4 5">Uncharacterized protein At4g04980-like isoform X1</fullName>
    </submittedName>
</protein>
<accession>A0A6P8D861</accession>
<name>A0A6P8D861_PUNGR</name>
<evidence type="ECO:0000313" key="5">
    <source>
        <dbReference type="RefSeq" id="XP_031389731.1"/>
    </source>
</evidence>
<sequence>MERLGGIIGSEMARTRTMQMKKAAIDQGVARVCEALKSIGELWKMNYVWIDRIRCSGTEEESHGKVVDEVLGMLEGMICVMRGRESNGMGKFNSNCDALATALHAHFSQAAVEGQRSSSSRNEREAAAPDEFLQSSPPPPLPQPHPPQSSARSSPQLTPTNPRIPSPVLPPPETHPRLAARIPLPPTPPPARIPKVMPTPPAPPPPPSPSPLSPLYSQIPPPPPPPPARVPLSRPPPPSQVPSPTPPPPRPLPPTPPPPPLAPPKLLPESPPTKAASGPLPPPPPPPPATPKISRTTKATTAPQPPPPPMPSIGSAPPPPLQAPLVKGTAAAPPPPPPGAGRTFYPRKPTTKLKRSTQISKLHRLLKAKMEGSNLDDKSIDNARKAQVKASSDGGKQGMSDTIAEMTKRSAYFQEIERDVQTYTKPIMELRAKLTTFKNTDMIELLKFRNQIESLLEKLTDESQVLRRFEGFPMNKLESLRAAAALYMKLETFNADLQSWKIAPPLGDLLGQVERYFSKMKREIDTIEKTKDEDHKKFMSHSIHFDFNILLRVKESTVDVSSSCMELALKENWVKACTEMLWRAFQLAFRVHSFAVGHDDRAEMLTRELAREIEIGIANRSKTGGKY</sequence>